<keyword evidence="2" id="KW-1185">Reference proteome</keyword>
<comment type="caution">
    <text evidence="1">The sequence shown here is derived from an EMBL/GenBank/DDBJ whole genome shotgun (WGS) entry which is preliminary data.</text>
</comment>
<gene>
    <name evidence="1" type="ORF">H9650_14270</name>
</gene>
<organism evidence="1 2">
    <name type="scientific">Psychrobacillus faecigallinarum</name>
    <dbReference type="NCBI Taxonomy" id="2762235"/>
    <lineage>
        <taxon>Bacteria</taxon>
        <taxon>Bacillati</taxon>
        <taxon>Bacillota</taxon>
        <taxon>Bacilli</taxon>
        <taxon>Bacillales</taxon>
        <taxon>Bacillaceae</taxon>
        <taxon>Psychrobacillus</taxon>
    </lineage>
</organism>
<dbReference type="RefSeq" id="WP_191697503.1">
    <property type="nucleotide sequence ID" value="NZ_JACSQO010000007.1"/>
</dbReference>
<proteinExistence type="predicted"/>
<evidence type="ECO:0000313" key="2">
    <source>
        <dbReference type="Proteomes" id="UP000640786"/>
    </source>
</evidence>
<dbReference type="EMBL" id="JACSQO010000007">
    <property type="protein sequence ID" value="MBD7945288.1"/>
    <property type="molecule type" value="Genomic_DNA"/>
</dbReference>
<dbReference type="Proteomes" id="UP000640786">
    <property type="component" value="Unassembled WGS sequence"/>
</dbReference>
<reference evidence="1 2" key="1">
    <citation type="submission" date="2020-08" db="EMBL/GenBank/DDBJ databases">
        <title>A Genomic Blueprint of the Chicken Gut Microbiome.</title>
        <authorList>
            <person name="Gilroy R."/>
            <person name="Ravi A."/>
            <person name="Getino M."/>
            <person name="Pursley I."/>
            <person name="Horton D.L."/>
            <person name="Alikhan N.-F."/>
            <person name="Baker D."/>
            <person name="Gharbi K."/>
            <person name="Hall N."/>
            <person name="Watson M."/>
            <person name="Adriaenssens E.M."/>
            <person name="Foster-Nyarko E."/>
            <person name="Jarju S."/>
            <person name="Secka A."/>
            <person name="Antonio M."/>
            <person name="Oren A."/>
            <person name="Chaudhuri R."/>
            <person name="La Ragione R.M."/>
            <person name="Hildebrand F."/>
            <person name="Pallen M.J."/>
        </authorList>
    </citation>
    <scope>NUCLEOTIDE SEQUENCE [LARGE SCALE GENOMIC DNA]</scope>
    <source>
        <strain evidence="1 2">Sa2BUA9</strain>
    </source>
</reference>
<evidence type="ECO:0000313" key="1">
    <source>
        <dbReference type="EMBL" id="MBD7945288.1"/>
    </source>
</evidence>
<protein>
    <submittedName>
        <fullName evidence="1">Uncharacterized protein</fullName>
    </submittedName>
</protein>
<accession>A0ABR8RBV8</accession>
<sequence length="98" mass="11149">MDNEIKVNSELLMESVLDLDMNIGSITCMVENLEGMYALLSDLNEGMTTIHSPYAEGFQIRIQAILNLLSYSYKDLDKTVDAMSKNYNTLHQLIIKEK</sequence>
<name>A0ABR8RBV8_9BACI</name>